<comment type="caution">
    <text evidence="2">The sequence shown here is derived from an EMBL/GenBank/DDBJ whole genome shotgun (WGS) entry which is preliminary data.</text>
</comment>
<dbReference type="InterPro" id="IPR050523">
    <property type="entry name" value="AKR_Detox_Biosynth"/>
</dbReference>
<dbReference type="Pfam" id="PF00248">
    <property type="entry name" value="Aldo_ket_red"/>
    <property type="match status" value="1"/>
</dbReference>
<dbReference type="InterPro" id="IPR023210">
    <property type="entry name" value="NADP_OxRdtase_dom"/>
</dbReference>
<sequence>MTTANRRIGSVPVPPLALGTMYFGTTVDPSSASECLDAAAASGATFWDTANNYAFWAGGTGDESEMVLGRWFRARGSAARDEVVVATKVGARPLPGYSDLQHVTGLSAASAREQVEGSLRRLGTDRIDVLYAHIDDRSVPLAETLGVFGELVDDGLVREVAASNLTASRLGESLRAASDHPYRALQQRFTWLQPDPAVDITPQVALDEVTERTAQAADVVLLGYSPLLSGAYTRLERPLPAEYDTPGVEQRLATLRAQALATGIDAGQLVLAWMTQRSAPIIPVVGVSRPDQVASAWHAVNTSLSTETVAILEDGRS</sequence>
<reference evidence="2" key="1">
    <citation type="submission" date="2020-12" db="EMBL/GenBank/DDBJ databases">
        <title>Sanguibacter suaedae sp. nov., isolated from Suaeda aralocaspica.</title>
        <authorList>
            <person name="Ma Q."/>
        </authorList>
    </citation>
    <scope>NUCLEOTIDE SEQUENCE</scope>
    <source>
        <strain evidence="2">YZGR15</strain>
    </source>
</reference>
<dbReference type="EMBL" id="JAEINH010000001">
    <property type="protein sequence ID" value="MBI9113779.1"/>
    <property type="molecule type" value="Genomic_DNA"/>
</dbReference>
<name>A0A934I1C8_9MICO</name>
<accession>A0A934I1C8</accession>
<feature type="domain" description="NADP-dependent oxidoreductase" evidence="1">
    <location>
        <begin position="15"/>
        <end position="313"/>
    </location>
</feature>
<dbReference type="AlphaFoldDB" id="A0A934I1C8"/>
<dbReference type="Proteomes" id="UP000602087">
    <property type="component" value="Unassembled WGS sequence"/>
</dbReference>
<dbReference type="PANTHER" id="PTHR43364">
    <property type="entry name" value="NADH-SPECIFIC METHYLGLYOXAL REDUCTASE-RELATED"/>
    <property type="match status" value="1"/>
</dbReference>
<dbReference type="RefSeq" id="WP_198732327.1">
    <property type="nucleotide sequence ID" value="NZ_JAEINH010000001.1"/>
</dbReference>
<evidence type="ECO:0000259" key="1">
    <source>
        <dbReference type="Pfam" id="PF00248"/>
    </source>
</evidence>
<dbReference type="InterPro" id="IPR036812">
    <property type="entry name" value="NAD(P)_OxRdtase_dom_sf"/>
</dbReference>
<dbReference type="PANTHER" id="PTHR43364:SF6">
    <property type="entry name" value="OXIDOREDUCTASE-RELATED"/>
    <property type="match status" value="1"/>
</dbReference>
<evidence type="ECO:0000313" key="3">
    <source>
        <dbReference type="Proteomes" id="UP000602087"/>
    </source>
</evidence>
<proteinExistence type="predicted"/>
<organism evidence="2 3">
    <name type="scientific">Sanguibacter suaedae</name>
    <dbReference type="NCBI Taxonomy" id="2795737"/>
    <lineage>
        <taxon>Bacteria</taxon>
        <taxon>Bacillati</taxon>
        <taxon>Actinomycetota</taxon>
        <taxon>Actinomycetes</taxon>
        <taxon>Micrococcales</taxon>
        <taxon>Sanguibacteraceae</taxon>
        <taxon>Sanguibacter</taxon>
    </lineage>
</organism>
<dbReference type="GO" id="GO:0005829">
    <property type="term" value="C:cytosol"/>
    <property type="evidence" value="ECO:0007669"/>
    <property type="project" value="TreeGrafter"/>
</dbReference>
<dbReference type="SUPFAM" id="SSF51430">
    <property type="entry name" value="NAD(P)-linked oxidoreductase"/>
    <property type="match status" value="1"/>
</dbReference>
<gene>
    <name evidence="2" type="ORF">JAV76_01970</name>
</gene>
<evidence type="ECO:0000313" key="2">
    <source>
        <dbReference type="EMBL" id="MBI9113779.1"/>
    </source>
</evidence>
<protein>
    <submittedName>
        <fullName evidence="2">Aldo/keto reductase</fullName>
    </submittedName>
</protein>
<keyword evidence="3" id="KW-1185">Reference proteome</keyword>
<dbReference type="Gene3D" id="3.20.20.100">
    <property type="entry name" value="NADP-dependent oxidoreductase domain"/>
    <property type="match status" value="1"/>
</dbReference>